<dbReference type="HOGENOM" id="CLU_066221_1_0_6"/>
<dbReference type="InterPro" id="IPR029024">
    <property type="entry name" value="TerB-like"/>
</dbReference>
<evidence type="ECO:0000313" key="5">
    <source>
        <dbReference type="Proteomes" id="UP000004699"/>
    </source>
</evidence>
<dbReference type="PRINTS" id="PR00625">
    <property type="entry name" value="JDOMAIN"/>
</dbReference>
<dbReference type="eggNOG" id="COG1076">
    <property type="taxonomic scope" value="Bacteria"/>
</dbReference>
<dbReference type="CDD" id="cd06257">
    <property type="entry name" value="DnaJ"/>
    <property type="match status" value="1"/>
</dbReference>
<dbReference type="InterPro" id="IPR050817">
    <property type="entry name" value="DjlA_DnaK_co-chaperone"/>
</dbReference>
<keyword evidence="1" id="KW-0143">Chaperone</keyword>
<dbReference type="RefSeq" id="WP_009021554.1">
    <property type="nucleotide sequence ID" value="NZ_DS999411.1"/>
</dbReference>
<evidence type="ECO:0000256" key="1">
    <source>
        <dbReference type="ARBA" id="ARBA00023186"/>
    </source>
</evidence>
<reference evidence="5" key="1">
    <citation type="journal article" date="2013" name="BMC Microbiol.">
        <title>Taxonomy and evolution of bacteriochlorophyll a-containing members of the OM60/NOR5 clade of marine gammaproteobacteria: description of Luminiphilus syltensis gen. nov., sp. nov., reclassification of Haliea rubra as Pseudohaliea rubra gen. nov., comb. nov., and emendation of Chromatocurvus halotolerans.</title>
        <authorList>
            <person name="Spring S."/>
            <person name="Riedel T."/>
            <person name="Sproer C."/>
            <person name="Yan S."/>
            <person name="Harder J."/>
            <person name="Fuchs B.M."/>
        </authorList>
    </citation>
    <scope>NUCLEOTIDE SEQUENCE [LARGE SCALE GENOMIC DNA]</scope>
    <source>
        <strain evidence="5">NOR51-B</strain>
    </source>
</reference>
<dbReference type="SMART" id="SM00271">
    <property type="entry name" value="DnaJ"/>
    <property type="match status" value="1"/>
</dbReference>
<organism evidence="4 5">
    <name type="scientific">Luminiphilus syltensis NOR5-1B</name>
    <dbReference type="NCBI Taxonomy" id="565045"/>
    <lineage>
        <taxon>Bacteria</taxon>
        <taxon>Pseudomonadati</taxon>
        <taxon>Pseudomonadota</taxon>
        <taxon>Gammaproteobacteria</taxon>
        <taxon>Cellvibrionales</taxon>
        <taxon>Halieaceae</taxon>
        <taxon>Luminiphilus</taxon>
    </lineage>
</organism>
<sequence length="266" mass="28965">MQQYAGKIIAGLIGFLTLGPVGLLFGLAIGHAFDRGLWQALQAASPEALAHLQRQFFETTFTLLGYVAKADGRVSEAEIAQAENLFRQVRLSPSQRQAAIQRFKIGAASGFDPQPTVRAFATKVGQRRQLQQTLFAFLASMALADGELQAAEREALHHIAELLGMPAAEVDRLVEMLSAQSRFHSGPSGHRARSKDSVADAYRALGVPSEATDSEVKKAYRKLMSENHPDKLIAKGVPDDLIRLATERSQEISTAYEVIRNARGLG</sequence>
<dbReference type="PROSITE" id="PS50076">
    <property type="entry name" value="DNAJ_2"/>
    <property type="match status" value="1"/>
</dbReference>
<dbReference type="EMBL" id="DS999411">
    <property type="protein sequence ID" value="EED36812.1"/>
    <property type="molecule type" value="Genomic_DNA"/>
</dbReference>
<keyword evidence="2" id="KW-0812">Transmembrane</keyword>
<dbReference type="AlphaFoldDB" id="B8KUF6"/>
<dbReference type="Proteomes" id="UP000004699">
    <property type="component" value="Unassembled WGS sequence"/>
</dbReference>
<dbReference type="PANTHER" id="PTHR24074">
    <property type="entry name" value="CO-CHAPERONE PROTEIN DJLA"/>
    <property type="match status" value="1"/>
</dbReference>
<evidence type="ECO:0000313" key="4">
    <source>
        <dbReference type="EMBL" id="EED36812.1"/>
    </source>
</evidence>
<dbReference type="InterPro" id="IPR036869">
    <property type="entry name" value="J_dom_sf"/>
</dbReference>
<feature type="domain" description="J" evidence="3">
    <location>
        <begin position="200"/>
        <end position="264"/>
    </location>
</feature>
<dbReference type="Gene3D" id="1.10.3680.10">
    <property type="entry name" value="TerB-like"/>
    <property type="match status" value="1"/>
</dbReference>
<dbReference type="Pfam" id="PF00226">
    <property type="entry name" value="DnaJ"/>
    <property type="match status" value="1"/>
</dbReference>
<keyword evidence="5" id="KW-1185">Reference proteome</keyword>
<evidence type="ECO:0000259" key="3">
    <source>
        <dbReference type="PROSITE" id="PS50076"/>
    </source>
</evidence>
<dbReference type="NCBIfam" id="NF006948">
    <property type="entry name" value="PRK09430.1"/>
    <property type="match status" value="1"/>
</dbReference>
<dbReference type="CDD" id="cd07316">
    <property type="entry name" value="terB_like_DjlA"/>
    <property type="match status" value="1"/>
</dbReference>
<name>B8KUF6_9GAMM</name>
<dbReference type="SUPFAM" id="SSF46565">
    <property type="entry name" value="Chaperone J-domain"/>
    <property type="match status" value="1"/>
</dbReference>
<dbReference type="InterPro" id="IPR007791">
    <property type="entry name" value="DjlA_N"/>
</dbReference>
<dbReference type="InterPro" id="IPR001623">
    <property type="entry name" value="DnaJ_domain"/>
</dbReference>
<dbReference type="STRING" id="565045.NOR51B_2765"/>
<accession>B8KUF6</accession>
<proteinExistence type="predicted"/>
<keyword evidence="2" id="KW-1133">Transmembrane helix</keyword>
<protein>
    <submittedName>
        <fullName evidence="4">Co-chaperone DjlA</fullName>
    </submittedName>
</protein>
<keyword evidence="2" id="KW-0472">Membrane</keyword>
<gene>
    <name evidence="4" type="primary">djlA</name>
    <name evidence="4" type="ORF">NOR51B_2765</name>
</gene>
<dbReference type="SUPFAM" id="SSF158682">
    <property type="entry name" value="TerB-like"/>
    <property type="match status" value="1"/>
</dbReference>
<dbReference type="OrthoDB" id="9782583at2"/>
<feature type="transmembrane region" description="Helical" evidence="2">
    <location>
        <begin position="12"/>
        <end position="33"/>
    </location>
</feature>
<dbReference type="Pfam" id="PF05099">
    <property type="entry name" value="TerB"/>
    <property type="match status" value="1"/>
</dbReference>
<dbReference type="Gene3D" id="1.10.287.110">
    <property type="entry name" value="DnaJ domain"/>
    <property type="match status" value="1"/>
</dbReference>
<evidence type="ECO:0000256" key="2">
    <source>
        <dbReference type="SAM" id="Phobius"/>
    </source>
</evidence>